<proteinExistence type="predicted"/>
<dbReference type="PANTHER" id="PTHR43537:SF44">
    <property type="entry name" value="GNTR FAMILY REGULATORY PROTEIN"/>
    <property type="match status" value="1"/>
</dbReference>
<dbReference type="SMART" id="SM00895">
    <property type="entry name" value="FCD"/>
    <property type="match status" value="1"/>
</dbReference>
<reference evidence="5" key="2">
    <citation type="submission" date="2022-05" db="EMBL/GenBank/DDBJ databases">
        <authorList>
            <person name="Kim J.-S."/>
            <person name="Lee K."/>
            <person name="Suh M."/>
            <person name="Eom M."/>
            <person name="Kim J.-S."/>
            <person name="Kim D.-S."/>
            <person name="Ko S.-H."/>
            <person name="Shin Y."/>
            <person name="Lee J.-S."/>
        </authorList>
    </citation>
    <scope>NUCLEOTIDE SEQUENCE</scope>
    <source>
        <strain evidence="5">N237</strain>
    </source>
</reference>
<dbReference type="Proteomes" id="UP001056336">
    <property type="component" value="Chromosome"/>
</dbReference>
<reference evidence="5" key="1">
    <citation type="journal article" date="2018" name="Int. J. Syst. Evol. Microbiol.">
        <title>Jatrophihabitans telluris sp. nov., isolated from sediment soil of lava forest wetlands and the emended description of the genus Jatrophihabitans.</title>
        <authorList>
            <person name="Lee K.C."/>
            <person name="Suh M.K."/>
            <person name="Eom M.K."/>
            <person name="Kim K.K."/>
            <person name="Kim J.S."/>
            <person name="Kim D.S."/>
            <person name="Ko S.H."/>
            <person name="Shin Y.K."/>
            <person name="Lee J.S."/>
        </authorList>
    </citation>
    <scope>NUCLEOTIDE SEQUENCE</scope>
    <source>
        <strain evidence="5">N237</strain>
    </source>
</reference>
<keyword evidence="6" id="KW-1185">Reference proteome</keyword>
<keyword evidence="2" id="KW-0238">DNA-binding</keyword>
<feature type="domain" description="HTH gntR-type" evidence="4">
    <location>
        <begin position="13"/>
        <end position="81"/>
    </location>
</feature>
<sequence length="244" mass="26722">MTSPGPARGYRADGVHGRLVHELGSRIVSGQLLPGEQLPTESELVTELASSRPAVREAIKVLTAKGLVLARPKVGTTVQPESGWNLLDPDVLAWRYESSPTGQQLDDLSGLRVAVEPEAARLAARTKRRETLTPIREAYLLMESSLQDPDEFIKHDLAFHRAVVQAGGNELLIHLDELLSAALAAGRQVHTRNVRRNRRTLPSHKAVLDAIVARQGEQAASLMRELVLGAQHDIRRDSRRSGTS</sequence>
<evidence type="ECO:0000259" key="4">
    <source>
        <dbReference type="PROSITE" id="PS50949"/>
    </source>
</evidence>
<accession>A0ABY4R3C3</accession>
<dbReference type="InterPro" id="IPR011711">
    <property type="entry name" value="GntR_C"/>
</dbReference>
<keyword evidence="1" id="KW-0805">Transcription regulation</keyword>
<dbReference type="InterPro" id="IPR036388">
    <property type="entry name" value="WH-like_DNA-bd_sf"/>
</dbReference>
<organism evidence="5 6">
    <name type="scientific">Jatrophihabitans telluris</name>
    <dbReference type="NCBI Taxonomy" id="2038343"/>
    <lineage>
        <taxon>Bacteria</taxon>
        <taxon>Bacillati</taxon>
        <taxon>Actinomycetota</taxon>
        <taxon>Actinomycetes</taxon>
        <taxon>Jatrophihabitantales</taxon>
        <taxon>Jatrophihabitantaceae</taxon>
        <taxon>Jatrophihabitans</taxon>
    </lineage>
</organism>
<dbReference type="InterPro" id="IPR008920">
    <property type="entry name" value="TF_FadR/GntR_C"/>
</dbReference>
<dbReference type="Gene3D" id="1.20.120.530">
    <property type="entry name" value="GntR ligand-binding domain-like"/>
    <property type="match status" value="1"/>
</dbReference>
<keyword evidence="3" id="KW-0804">Transcription</keyword>
<evidence type="ECO:0000256" key="1">
    <source>
        <dbReference type="ARBA" id="ARBA00023015"/>
    </source>
</evidence>
<dbReference type="Pfam" id="PF00392">
    <property type="entry name" value="GntR"/>
    <property type="match status" value="1"/>
</dbReference>
<evidence type="ECO:0000256" key="3">
    <source>
        <dbReference type="ARBA" id="ARBA00023163"/>
    </source>
</evidence>
<dbReference type="SUPFAM" id="SSF46785">
    <property type="entry name" value="Winged helix' DNA-binding domain"/>
    <property type="match status" value="1"/>
</dbReference>
<evidence type="ECO:0000313" key="6">
    <source>
        <dbReference type="Proteomes" id="UP001056336"/>
    </source>
</evidence>
<dbReference type="PRINTS" id="PR00035">
    <property type="entry name" value="HTHGNTR"/>
</dbReference>
<name>A0ABY4R3C3_9ACTN</name>
<dbReference type="InterPro" id="IPR000524">
    <property type="entry name" value="Tscrpt_reg_HTH_GntR"/>
</dbReference>
<dbReference type="Pfam" id="PF07729">
    <property type="entry name" value="FCD"/>
    <property type="match status" value="1"/>
</dbReference>
<dbReference type="PANTHER" id="PTHR43537">
    <property type="entry name" value="TRANSCRIPTIONAL REGULATOR, GNTR FAMILY"/>
    <property type="match status" value="1"/>
</dbReference>
<dbReference type="SUPFAM" id="SSF48008">
    <property type="entry name" value="GntR ligand-binding domain-like"/>
    <property type="match status" value="1"/>
</dbReference>
<protein>
    <submittedName>
        <fullName evidence="5">FadR family transcriptional regulator</fullName>
    </submittedName>
</protein>
<evidence type="ECO:0000256" key="2">
    <source>
        <dbReference type="ARBA" id="ARBA00023125"/>
    </source>
</evidence>
<evidence type="ECO:0000313" key="5">
    <source>
        <dbReference type="EMBL" id="UQX89751.1"/>
    </source>
</evidence>
<dbReference type="RefSeq" id="WP_249773647.1">
    <property type="nucleotide sequence ID" value="NZ_CP097332.1"/>
</dbReference>
<dbReference type="Gene3D" id="1.10.10.10">
    <property type="entry name" value="Winged helix-like DNA-binding domain superfamily/Winged helix DNA-binding domain"/>
    <property type="match status" value="1"/>
</dbReference>
<dbReference type="InterPro" id="IPR036390">
    <property type="entry name" value="WH_DNA-bd_sf"/>
</dbReference>
<gene>
    <name evidence="5" type="ORF">M6D93_07055</name>
</gene>
<dbReference type="SMART" id="SM00345">
    <property type="entry name" value="HTH_GNTR"/>
    <property type="match status" value="1"/>
</dbReference>
<dbReference type="PROSITE" id="PS50949">
    <property type="entry name" value="HTH_GNTR"/>
    <property type="match status" value="1"/>
</dbReference>
<dbReference type="EMBL" id="CP097332">
    <property type="protein sequence ID" value="UQX89751.1"/>
    <property type="molecule type" value="Genomic_DNA"/>
</dbReference>
<dbReference type="CDD" id="cd07377">
    <property type="entry name" value="WHTH_GntR"/>
    <property type="match status" value="1"/>
</dbReference>